<dbReference type="PROSITE" id="PS51352">
    <property type="entry name" value="THIOREDOXIN_2"/>
    <property type="match status" value="1"/>
</dbReference>
<dbReference type="STRING" id="1328313.DS2_06021"/>
<dbReference type="EMBL" id="ARZY01000008">
    <property type="protein sequence ID" value="EWH10824.1"/>
    <property type="molecule type" value="Genomic_DNA"/>
</dbReference>
<dbReference type="SUPFAM" id="SSF52833">
    <property type="entry name" value="Thioredoxin-like"/>
    <property type="match status" value="1"/>
</dbReference>
<evidence type="ECO:0000313" key="3">
    <source>
        <dbReference type="EMBL" id="EWH10824.1"/>
    </source>
</evidence>
<keyword evidence="3" id="KW-0413">Isomerase</keyword>
<dbReference type="Gene3D" id="3.40.30.10">
    <property type="entry name" value="Glutaredoxin"/>
    <property type="match status" value="1"/>
</dbReference>
<dbReference type="GO" id="GO:0016209">
    <property type="term" value="F:antioxidant activity"/>
    <property type="evidence" value="ECO:0007669"/>
    <property type="project" value="InterPro"/>
</dbReference>
<dbReference type="PATRIC" id="fig|1328313.3.peg.1235"/>
<dbReference type="OrthoDB" id="9809746at2"/>
<name>W7QD52_9ALTE</name>
<comment type="caution">
    <text evidence="3">The sequence shown here is derived from an EMBL/GenBank/DDBJ whole genome shotgun (WGS) entry which is preliminary data.</text>
</comment>
<evidence type="ECO:0000259" key="2">
    <source>
        <dbReference type="PROSITE" id="PS51352"/>
    </source>
</evidence>
<accession>W7QD52</accession>
<feature type="domain" description="Thioredoxin" evidence="2">
    <location>
        <begin position="9"/>
        <end position="173"/>
    </location>
</feature>
<dbReference type="RefSeq" id="WP_035013781.1">
    <property type="nucleotide sequence ID" value="NZ_ARZY01000008.1"/>
</dbReference>
<gene>
    <name evidence="3" type="ORF">DS2_06021</name>
</gene>
<sequence>MVMTASTMMELGTKAIDFNLPATDGTSVSLASLQPRKALVVLFICNHCPYVIHIAPKLAELAKAYQQQGVAFVAINSNDAEQYPDDSFDKMKEEAQRRGYTFPYAFDETQQVAKAYDAACTPDIFVFDGQDSLVYRGQFDDSRPFRISSGNYDSEKNPATGADLAKALDEILAGKTPSPEQTASLGCNIKWKESE</sequence>
<protein>
    <submittedName>
        <fullName evidence="3">Thiol-disulfide isomerase and thioredoxin</fullName>
    </submittedName>
</protein>
<evidence type="ECO:0000313" key="4">
    <source>
        <dbReference type="Proteomes" id="UP000019276"/>
    </source>
</evidence>
<dbReference type="GO" id="GO:0016853">
    <property type="term" value="F:isomerase activity"/>
    <property type="evidence" value="ECO:0007669"/>
    <property type="project" value="UniProtKB-KW"/>
</dbReference>
<organism evidence="3 4">
    <name type="scientific">Catenovulum agarivorans DS-2</name>
    <dbReference type="NCBI Taxonomy" id="1328313"/>
    <lineage>
        <taxon>Bacteria</taxon>
        <taxon>Pseudomonadati</taxon>
        <taxon>Pseudomonadota</taxon>
        <taxon>Gammaproteobacteria</taxon>
        <taxon>Alteromonadales</taxon>
        <taxon>Alteromonadaceae</taxon>
        <taxon>Catenovulum</taxon>
    </lineage>
</organism>
<dbReference type="AlphaFoldDB" id="W7QD52"/>
<reference evidence="3 4" key="1">
    <citation type="journal article" date="2014" name="Genome Announc.">
        <title>Draft Genome Sequence of the Agar-Degrading Bacterium Catenovulum sp. Strain DS-2, Isolated from Intestines of Haliotis diversicolor.</title>
        <authorList>
            <person name="Shan D."/>
            <person name="Li X."/>
            <person name="Gu Z."/>
            <person name="Wei G."/>
            <person name="Gao Z."/>
            <person name="Shao Z."/>
        </authorList>
    </citation>
    <scope>NUCLEOTIDE SEQUENCE [LARGE SCALE GENOMIC DNA]</scope>
    <source>
        <strain evidence="3 4">DS-2</strain>
    </source>
</reference>
<dbReference type="Proteomes" id="UP000019276">
    <property type="component" value="Unassembled WGS sequence"/>
</dbReference>
<dbReference type="Pfam" id="PF00578">
    <property type="entry name" value="AhpC-TSA"/>
    <property type="match status" value="1"/>
</dbReference>
<dbReference type="InterPro" id="IPR013766">
    <property type="entry name" value="Thioredoxin_domain"/>
</dbReference>
<dbReference type="GO" id="GO:0016491">
    <property type="term" value="F:oxidoreductase activity"/>
    <property type="evidence" value="ECO:0007669"/>
    <property type="project" value="InterPro"/>
</dbReference>
<evidence type="ECO:0000256" key="1">
    <source>
        <dbReference type="SAM" id="MobiDB-lite"/>
    </source>
</evidence>
<dbReference type="InterPro" id="IPR036249">
    <property type="entry name" value="Thioredoxin-like_sf"/>
</dbReference>
<dbReference type="PANTHER" id="PTHR43640:SF1">
    <property type="entry name" value="THIOREDOXIN-DEPENDENT PEROXIREDOXIN"/>
    <property type="match status" value="1"/>
</dbReference>
<feature type="region of interest" description="Disordered" evidence="1">
    <location>
        <begin position="175"/>
        <end position="195"/>
    </location>
</feature>
<dbReference type="InterPro" id="IPR047262">
    <property type="entry name" value="PRX-like1"/>
</dbReference>
<dbReference type="CDD" id="cd02969">
    <property type="entry name" value="PRX_like1"/>
    <property type="match status" value="1"/>
</dbReference>
<dbReference type="eggNOG" id="COG0526">
    <property type="taxonomic scope" value="Bacteria"/>
</dbReference>
<keyword evidence="4" id="KW-1185">Reference proteome</keyword>
<dbReference type="InterPro" id="IPR000866">
    <property type="entry name" value="AhpC/TSA"/>
</dbReference>
<dbReference type="PANTHER" id="PTHR43640">
    <property type="entry name" value="OS07G0260300 PROTEIN"/>
    <property type="match status" value="1"/>
</dbReference>
<proteinExistence type="predicted"/>